<dbReference type="EMBL" id="FWFL01000003">
    <property type="protein sequence ID" value="SLN30182.1"/>
    <property type="molecule type" value="Genomic_DNA"/>
</dbReference>
<dbReference type="RefSeq" id="WP_139837720.1">
    <property type="nucleotide sequence ID" value="NZ_FWFL01000003.1"/>
</dbReference>
<evidence type="ECO:0000313" key="2">
    <source>
        <dbReference type="Proteomes" id="UP000193827"/>
    </source>
</evidence>
<dbReference type="OrthoDB" id="7874372at2"/>
<protein>
    <submittedName>
        <fullName evidence="1">Uncharacterized protein</fullName>
    </submittedName>
</protein>
<dbReference type="AlphaFoldDB" id="A0A1Y5S100"/>
<sequence length="84" mass="9065">MNISRILRDLEDVDASGPAAQAAARLGFLEWAFSSAEATPQAACRALEDPATQKAQSAAAQAFVSYLHEATLTIAPRRRKSRLH</sequence>
<keyword evidence="2" id="KW-1185">Reference proteome</keyword>
<gene>
    <name evidence="1" type="ORF">PEL8287_01400</name>
</gene>
<reference evidence="1 2" key="1">
    <citation type="submission" date="2017-03" db="EMBL/GenBank/DDBJ databases">
        <authorList>
            <person name="Afonso C.L."/>
            <person name="Miller P.J."/>
            <person name="Scott M.A."/>
            <person name="Spackman E."/>
            <person name="Goraichik I."/>
            <person name="Dimitrov K.M."/>
            <person name="Suarez D.L."/>
            <person name="Swayne D.E."/>
        </authorList>
    </citation>
    <scope>NUCLEOTIDE SEQUENCE [LARGE SCALE GENOMIC DNA]</scope>
    <source>
        <strain evidence="1 2">CECT 8287</strain>
    </source>
</reference>
<dbReference type="Proteomes" id="UP000193827">
    <property type="component" value="Unassembled WGS sequence"/>
</dbReference>
<proteinExistence type="predicted"/>
<accession>A0A1Y5S100</accession>
<evidence type="ECO:0000313" key="1">
    <source>
        <dbReference type="EMBL" id="SLN30182.1"/>
    </source>
</evidence>
<organism evidence="1 2">
    <name type="scientific">Roseovarius litorisediminis</name>
    <dbReference type="NCBI Taxonomy" id="1312363"/>
    <lineage>
        <taxon>Bacteria</taxon>
        <taxon>Pseudomonadati</taxon>
        <taxon>Pseudomonadota</taxon>
        <taxon>Alphaproteobacteria</taxon>
        <taxon>Rhodobacterales</taxon>
        <taxon>Roseobacteraceae</taxon>
        <taxon>Roseovarius</taxon>
    </lineage>
</organism>
<name>A0A1Y5S100_9RHOB</name>